<evidence type="ECO:0000313" key="3">
    <source>
        <dbReference type="EMBL" id="GFY37058.1"/>
    </source>
</evidence>
<dbReference type="SUPFAM" id="SSF46938">
    <property type="entry name" value="CRAL/TRIO N-terminal domain"/>
    <property type="match status" value="1"/>
</dbReference>
<organism evidence="3 4">
    <name type="scientific">Trichonephila inaurata madagascariensis</name>
    <dbReference type="NCBI Taxonomy" id="2747483"/>
    <lineage>
        <taxon>Eukaryota</taxon>
        <taxon>Metazoa</taxon>
        <taxon>Ecdysozoa</taxon>
        <taxon>Arthropoda</taxon>
        <taxon>Chelicerata</taxon>
        <taxon>Arachnida</taxon>
        <taxon>Araneae</taxon>
        <taxon>Araneomorphae</taxon>
        <taxon>Entelegynae</taxon>
        <taxon>Araneoidea</taxon>
        <taxon>Nephilidae</taxon>
        <taxon>Trichonephila</taxon>
        <taxon>Trichonephila inaurata</taxon>
    </lineage>
</organism>
<dbReference type="PANTHER" id="PTHR23324">
    <property type="entry name" value="SEC14 RELATED PROTEIN"/>
    <property type="match status" value="1"/>
</dbReference>
<dbReference type="GO" id="GO:0005737">
    <property type="term" value="C:cytoplasm"/>
    <property type="evidence" value="ECO:0007669"/>
    <property type="project" value="TreeGrafter"/>
</dbReference>
<feature type="domain" description="GOLD" evidence="2">
    <location>
        <begin position="277"/>
        <end position="390"/>
    </location>
</feature>
<sequence>MTWLEDMTAEELEVVEELKKRTIKDATPKMLEDESVFYRFCKARDFNIEERQKLLLLQHITWRKEHHVDTISTDYKPPEVFVKYLPTSVMGFDKEGCVVRYCDFGNSDVKGLHNSATKEDHLKFAIYMLESDTDLLIQHNKEFGKKAIHGIHIYNFENVTLSKATHKKSIEMSLEFCQMFQDNYPERVKLIYHVNVSLYYTLIMAIMKTVLASPVLKKCLCFGADGWQEELLKDIDADVLPAFLGGNKTDSDGNPMCPSFIVHGQIVPEKYYLRNSEKRLFNSPDAKKLTVTRFSKKELTFEVKEAEDCYLEWEFETINKDIEFSIHFKDKSSENSTKESVELVPKQRINTHYEPEKGLLRCEKTGTYSIVFNNSYSWIYSKEIYYKARIRSLNDEENQK</sequence>
<dbReference type="AlphaFoldDB" id="A0A8X6WL16"/>
<dbReference type="InterPro" id="IPR009038">
    <property type="entry name" value="GOLD_dom"/>
</dbReference>
<dbReference type="SUPFAM" id="SSF101576">
    <property type="entry name" value="Supernatant protein factor (SPF), C-terminal domain"/>
    <property type="match status" value="1"/>
</dbReference>
<dbReference type="Gene3D" id="3.40.525.10">
    <property type="entry name" value="CRAL-TRIO lipid binding domain"/>
    <property type="match status" value="1"/>
</dbReference>
<protein>
    <submittedName>
        <fullName evidence="3">Retinal-binding protein</fullName>
    </submittedName>
</protein>
<name>A0A8X6WL16_9ARAC</name>
<dbReference type="InterPro" id="IPR036865">
    <property type="entry name" value="CRAL-TRIO_dom_sf"/>
</dbReference>
<dbReference type="InterPro" id="IPR001251">
    <property type="entry name" value="CRAL-TRIO_dom"/>
</dbReference>
<dbReference type="InterPro" id="IPR036598">
    <property type="entry name" value="GOLD_dom_sf"/>
</dbReference>
<dbReference type="InterPro" id="IPR058960">
    <property type="entry name" value="Ctg-1-like_C"/>
</dbReference>
<dbReference type="PROSITE" id="PS50191">
    <property type="entry name" value="CRAL_TRIO"/>
    <property type="match status" value="1"/>
</dbReference>
<dbReference type="InterPro" id="IPR051064">
    <property type="entry name" value="SEC14/CRAL-TRIO_domain"/>
</dbReference>
<dbReference type="Proteomes" id="UP000886998">
    <property type="component" value="Unassembled WGS sequence"/>
</dbReference>
<evidence type="ECO:0000259" key="2">
    <source>
        <dbReference type="PROSITE" id="PS50866"/>
    </source>
</evidence>
<accession>A0A8X6WL16</accession>
<keyword evidence="4" id="KW-1185">Reference proteome</keyword>
<dbReference type="SUPFAM" id="SSF52087">
    <property type="entry name" value="CRAL/TRIO domain"/>
    <property type="match status" value="1"/>
</dbReference>
<comment type="caution">
    <text evidence="3">The sequence shown here is derived from an EMBL/GenBank/DDBJ whole genome shotgun (WGS) entry which is preliminary data.</text>
</comment>
<dbReference type="PANTHER" id="PTHR23324:SF83">
    <property type="entry name" value="SEC14-LIKE PROTEIN 2"/>
    <property type="match status" value="1"/>
</dbReference>
<dbReference type="Gene3D" id="2.60.120.680">
    <property type="entry name" value="GOLD domain"/>
    <property type="match status" value="1"/>
</dbReference>
<gene>
    <name evidence="3" type="ORF">TNIN_176121</name>
</gene>
<evidence type="ECO:0000259" key="1">
    <source>
        <dbReference type="PROSITE" id="PS50191"/>
    </source>
</evidence>
<evidence type="ECO:0000313" key="4">
    <source>
        <dbReference type="Proteomes" id="UP000886998"/>
    </source>
</evidence>
<dbReference type="CDD" id="cd00170">
    <property type="entry name" value="SEC14"/>
    <property type="match status" value="1"/>
</dbReference>
<dbReference type="PROSITE" id="PS50866">
    <property type="entry name" value="GOLD"/>
    <property type="match status" value="1"/>
</dbReference>
<dbReference type="InterPro" id="IPR036273">
    <property type="entry name" value="CRAL/TRIO_N_dom_sf"/>
</dbReference>
<proteinExistence type="predicted"/>
<dbReference type="SMART" id="SM00516">
    <property type="entry name" value="SEC14"/>
    <property type="match status" value="1"/>
</dbReference>
<reference evidence="3" key="1">
    <citation type="submission" date="2020-08" db="EMBL/GenBank/DDBJ databases">
        <title>Multicomponent nature underlies the extraordinary mechanical properties of spider dragline silk.</title>
        <authorList>
            <person name="Kono N."/>
            <person name="Nakamura H."/>
            <person name="Mori M."/>
            <person name="Yoshida Y."/>
            <person name="Ohtoshi R."/>
            <person name="Malay A.D."/>
            <person name="Moran D.A.P."/>
            <person name="Tomita M."/>
            <person name="Numata K."/>
            <person name="Arakawa K."/>
        </authorList>
    </citation>
    <scope>NUCLEOTIDE SEQUENCE</scope>
</reference>
<dbReference type="Pfam" id="PF00650">
    <property type="entry name" value="CRAL_TRIO"/>
    <property type="match status" value="1"/>
</dbReference>
<feature type="domain" description="CRAL-TRIO" evidence="1">
    <location>
        <begin position="77"/>
        <end position="252"/>
    </location>
</feature>
<dbReference type="EMBL" id="BMAV01000075">
    <property type="protein sequence ID" value="GFY37058.1"/>
    <property type="molecule type" value="Genomic_DNA"/>
</dbReference>
<dbReference type="OrthoDB" id="6417478at2759"/>
<dbReference type="Pfam" id="PF25883">
    <property type="entry name" value="F28H7_8_C"/>
    <property type="match status" value="1"/>
</dbReference>